<evidence type="ECO:0000313" key="1">
    <source>
        <dbReference type="EMBL" id="KIL41446.1"/>
    </source>
</evidence>
<dbReference type="Proteomes" id="UP000031967">
    <property type="component" value="Unassembled WGS sequence"/>
</dbReference>
<reference evidence="1 2" key="1">
    <citation type="submission" date="2014-12" db="EMBL/GenBank/DDBJ databases">
        <title>Draft genome sequence of Paenibacillus kamchatkensis strain B-2647.</title>
        <authorList>
            <person name="Karlyshev A.V."/>
            <person name="Kudryashova E.B."/>
        </authorList>
    </citation>
    <scope>NUCLEOTIDE SEQUENCE [LARGE SCALE GENOMIC DNA]</scope>
    <source>
        <strain evidence="1 2">VKM B-2647</strain>
    </source>
</reference>
<comment type="caution">
    <text evidence="1">The sequence shown here is derived from an EMBL/GenBank/DDBJ whole genome shotgun (WGS) entry which is preliminary data.</text>
</comment>
<name>A0ABR5AK93_9BACL</name>
<proteinExistence type="predicted"/>
<accession>A0ABR5AK93</accession>
<dbReference type="RefSeq" id="WP_041046958.1">
    <property type="nucleotide sequence ID" value="NZ_JXAK01000009.1"/>
</dbReference>
<protein>
    <submittedName>
        <fullName evidence="1">Uncharacterized protein</fullName>
    </submittedName>
</protein>
<dbReference type="EMBL" id="JXAK01000009">
    <property type="protein sequence ID" value="KIL41446.1"/>
    <property type="molecule type" value="Genomic_DNA"/>
</dbReference>
<evidence type="ECO:0000313" key="2">
    <source>
        <dbReference type="Proteomes" id="UP000031967"/>
    </source>
</evidence>
<gene>
    <name evidence="1" type="ORF">SD70_07355</name>
</gene>
<keyword evidence="2" id="KW-1185">Reference proteome</keyword>
<organism evidence="1 2">
    <name type="scientific">Gordoniibacillus kamchatkensis</name>
    <dbReference type="NCBI Taxonomy" id="1590651"/>
    <lineage>
        <taxon>Bacteria</taxon>
        <taxon>Bacillati</taxon>
        <taxon>Bacillota</taxon>
        <taxon>Bacilli</taxon>
        <taxon>Bacillales</taxon>
        <taxon>Paenibacillaceae</taxon>
        <taxon>Gordoniibacillus</taxon>
    </lineage>
</organism>
<sequence length="179" mass="19303">MSTSHQQAAVIFNKLVVTNIEDASGIFIGTNQAFGWSTYHKSNQGLGSLSGTTLTNAVSVLYDQDVIDAAVDDVRYIALTDAANNNQQCAVQFQSVNANAVSTVSAIGLGDNKQLGWRSSRKINYGTSKNVGSNWLRRFAGLVMDNDAVDAPVHMEGKIVERTGGTEPNIRIVQKPRTE</sequence>